<evidence type="ECO:0000313" key="1">
    <source>
        <dbReference type="EMBL" id="QHU23002.1"/>
    </source>
</evidence>
<protein>
    <submittedName>
        <fullName evidence="1">Uncharacterized protein</fullName>
    </submittedName>
</protein>
<proteinExistence type="predicted"/>
<organism evidence="1">
    <name type="scientific">viral metagenome</name>
    <dbReference type="NCBI Taxonomy" id="1070528"/>
    <lineage>
        <taxon>unclassified sequences</taxon>
        <taxon>metagenomes</taxon>
        <taxon>organismal metagenomes</taxon>
    </lineage>
</organism>
<name>A0A6C0KYE7_9ZZZZ</name>
<dbReference type="AlphaFoldDB" id="A0A6C0KYE7"/>
<sequence length="85" mass="9844">MTKHIYWVDTKKEMLDMATQPDKIGSIVILNDCPYKLIGSFGITSQNNVLKNKSFAMEMFIKCAHIGTISVWKDKNGFRLFSYQY</sequence>
<dbReference type="EMBL" id="MN741020">
    <property type="protein sequence ID" value="QHU23002.1"/>
    <property type="molecule type" value="Genomic_DNA"/>
</dbReference>
<reference evidence="1" key="1">
    <citation type="journal article" date="2020" name="Nature">
        <title>Giant virus diversity and host interactions through global metagenomics.</title>
        <authorList>
            <person name="Schulz F."/>
            <person name="Roux S."/>
            <person name="Paez-Espino D."/>
            <person name="Jungbluth S."/>
            <person name="Walsh D.A."/>
            <person name="Denef V.J."/>
            <person name="McMahon K.D."/>
            <person name="Konstantinidis K.T."/>
            <person name="Eloe-Fadrosh E.A."/>
            <person name="Kyrpides N.C."/>
            <person name="Woyke T."/>
        </authorList>
    </citation>
    <scope>NUCLEOTIDE SEQUENCE</scope>
    <source>
        <strain evidence="1">GVMAG-S-ERX555907-63</strain>
    </source>
</reference>
<accession>A0A6C0KYE7</accession>